<organism evidence="1 2">
    <name type="scientific">Klebsormidium nitens</name>
    <name type="common">Green alga</name>
    <name type="synonym">Ulothrix nitens</name>
    <dbReference type="NCBI Taxonomy" id="105231"/>
    <lineage>
        <taxon>Eukaryota</taxon>
        <taxon>Viridiplantae</taxon>
        <taxon>Streptophyta</taxon>
        <taxon>Klebsormidiophyceae</taxon>
        <taxon>Klebsormidiales</taxon>
        <taxon>Klebsormidiaceae</taxon>
        <taxon>Klebsormidium</taxon>
    </lineage>
</organism>
<accession>A0A1Y1ICN1</accession>
<evidence type="ECO:0000313" key="1">
    <source>
        <dbReference type="EMBL" id="GAQ88680.1"/>
    </source>
</evidence>
<evidence type="ECO:0000313" key="2">
    <source>
        <dbReference type="Proteomes" id="UP000054558"/>
    </source>
</evidence>
<dbReference type="STRING" id="105231.A0A1Y1ICN1"/>
<dbReference type="OrthoDB" id="512489at2759"/>
<protein>
    <recommendedName>
        <fullName evidence="3">Phosphatidate phosphatase APP1 catalytic domain-containing protein</fullName>
    </recommendedName>
</protein>
<dbReference type="EMBL" id="DF237400">
    <property type="protein sequence ID" value="GAQ88680.1"/>
    <property type="molecule type" value="Genomic_DNA"/>
</dbReference>
<reference evidence="1 2" key="1">
    <citation type="journal article" date="2014" name="Nat. Commun.">
        <title>Klebsormidium flaccidum genome reveals primary factors for plant terrestrial adaptation.</title>
        <authorList>
            <person name="Hori K."/>
            <person name="Maruyama F."/>
            <person name="Fujisawa T."/>
            <person name="Togashi T."/>
            <person name="Yamamoto N."/>
            <person name="Seo M."/>
            <person name="Sato S."/>
            <person name="Yamada T."/>
            <person name="Mori H."/>
            <person name="Tajima N."/>
            <person name="Moriyama T."/>
            <person name="Ikeuchi M."/>
            <person name="Watanabe M."/>
            <person name="Wada H."/>
            <person name="Kobayashi K."/>
            <person name="Saito M."/>
            <person name="Masuda T."/>
            <person name="Sasaki-Sekimoto Y."/>
            <person name="Mashiguchi K."/>
            <person name="Awai K."/>
            <person name="Shimojima M."/>
            <person name="Masuda S."/>
            <person name="Iwai M."/>
            <person name="Nobusawa T."/>
            <person name="Narise T."/>
            <person name="Kondo S."/>
            <person name="Saito H."/>
            <person name="Sato R."/>
            <person name="Murakawa M."/>
            <person name="Ihara Y."/>
            <person name="Oshima-Yamada Y."/>
            <person name="Ohtaka K."/>
            <person name="Satoh M."/>
            <person name="Sonobe K."/>
            <person name="Ishii M."/>
            <person name="Ohtani R."/>
            <person name="Kanamori-Sato M."/>
            <person name="Honoki R."/>
            <person name="Miyazaki D."/>
            <person name="Mochizuki H."/>
            <person name="Umetsu J."/>
            <person name="Higashi K."/>
            <person name="Shibata D."/>
            <person name="Kamiya Y."/>
            <person name="Sato N."/>
            <person name="Nakamura Y."/>
            <person name="Tabata S."/>
            <person name="Ida S."/>
            <person name="Kurokawa K."/>
            <person name="Ohta H."/>
        </authorList>
    </citation>
    <scope>NUCLEOTIDE SEQUENCE [LARGE SCALE GENOMIC DNA]</scope>
    <source>
        <strain evidence="1 2">NIES-2285</strain>
    </source>
</reference>
<sequence length="557" mass="60269">MGVSRGWLLGAAVTGGLGWLGVSRWAGTEPGLLETWAAIASISLSTGFLAWRFAQPPPTASSFEDDIPDSPIYTIVSGARTLAPLLKYTSLPFTTSLANIQAQLESAVGQADAEELNRVFAGGVDRVAELLGLLNAATLETLGSHDGRLRDLTVPSRAALIAACQSSGLVFRAPYAALVRALLLASGGADLALLKRLLDEGGTVHNLHKLIYADLPSPDRSPLLAHIQREAQAAVAVGGGAALGMKVVCDLDDTLYCSHAKNLSGIDTRFPQFCPYPGVFALLEELAHAHSETAVPGSSEGGTAALADEPPPGLPGVAFLWARPHAYSDWVEAAIYRYLHGLYRTKRFAVMPTVLPGSLSAGFQALSRGIAARGNRAALIRAWGPVADFKHQRFLEYAALYPEYRFLLIGDNGQGDLSVGERLVRASAEAAASGDARGGPTMVCVLLHRVQASEYTYSNYADLPLKERQKRWERDKVLFFRTYVHAALLLARMEVLPLRSLRRVWEEAWKDFREITDDASEIPHSHREYERLLRRDTAAAEQHLAACEASNPSERQA</sequence>
<gene>
    <name evidence="1" type="ORF">KFL_004510070</name>
</gene>
<dbReference type="PANTHER" id="PTHR40861:SF1">
    <property type="entry name" value="PHOSPHATIDATE PHOSPHATASE APP1 CATALYTIC DOMAIN-CONTAINING PROTEIN"/>
    <property type="match status" value="1"/>
</dbReference>
<dbReference type="PANTHER" id="PTHR40861">
    <property type="entry name" value="DUF2183 DOMAIN-CONTAINING PROTEIN"/>
    <property type="match status" value="1"/>
</dbReference>
<dbReference type="Proteomes" id="UP000054558">
    <property type="component" value="Unassembled WGS sequence"/>
</dbReference>
<dbReference type="AlphaFoldDB" id="A0A1Y1ICN1"/>
<keyword evidence="2" id="KW-1185">Reference proteome</keyword>
<name>A0A1Y1ICN1_KLENI</name>
<proteinExistence type="predicted"/>
<evidence type="ECO:0008006" key="3">
    <source>
        <dbReference type="Google" id="ProtNLM"/>
    </source>
</evidence>